<feature type="region of interest" description="Disordered" evidence="2">
    <location>
        <begin position="224"/>
        <end position="344"/>
    </location>
</feature>
<dbReference type="InterPro" id="IPR023780">
    <property type="entry name" value="Chromo_domain"/>
</dbReference>
<feature type="compositionally biased region" description="Polar residues" evidence="2">
    <location>
        <begin position="242"/>
        <end position="260"/>
    </location>
</feature>
<dbReference type="GeneID" id="87893356"/>
<dbReference type="SMART" id="SM00298">
    <property type="entry name" value="CHROMO"/>
    <property type="match status" value="1"/>
</dbReference>
<dbReference type="Proteomes" id="UP001322138">
    <property type="component" value="Unassembled WGS sequence"/>
</dbReference>
<comment type="subunit">
    <text evidence="1">Component of the NuA4 histone acetyltransferase complex.</text>
</comment>
<dbReference type="EMBL" id="JAFFGZ010000001">
    <property type="protein sequence ID" value="KAK4647984.1"/>
    <property type="molecule type" value="Genomic_DNA"/>
</dbReference>
<evidence type="ECO:0000256" key="1">
    <source>
        <dbReference type="ARBA" id="ARBA00011353"/>
    </source>
</evidence>
<organism evidence="4 5">
    <name type="scientific">Podospora bellae-mahoneyi</name>
    <dbReference type="NCBI Taxonomy" id="2093777"/>
    <lineage>
        <taxon>Eukaryota</taxon>
        <taxon>Fungi</taxon>
        <taxon>Dikarya</taxon>
        <taxon>Ascomycota</taxon>
        <taxon>Pezizomycotina</taxon>
        <taxon>Sordariomycetes</taxon>
        <taxon>Sordariomycetidae</taxon>
        <taxon>Sordariales</taxon>
        <taxon>Podosporaceae</taxon>
        <taxon>Podospora</taxon>
    </lineage>
</organism>
<evidence type="ECO:0000259" key="3">
    <source>
        <dbReference type="PROSITE" id="PS50013"/>
    </source>
</evidence>
<name>A0ABR0FXQ8_9PEZI</name>
<evidence type="ECO:0000256" key="2">
    <source>
        <dbReference type="SAM" id="MobiDB-lite"/>
    </source>
</evidence>
<gene>
    <name evidence="4" type="ORF">QC761_106130</name>
</gene>
<dbReference type="InterPro" id="IPR000953">
    <property type="entry name" value="Chromo/chromo_shadow_dom"/>
</dbReference>
<dbReference type="CDD" id="cd00024">
    <property type="entry name" value="CD_CSD"/>
    <property type="match status" value="1"/>
</dbReference>
<dbReference type="PROSITE" id="PS50013">
    <property type="entry name" value="CHROMO_2"/>
    <property type="match status" value="1"/>
</dbReference>
<keyword evidence="5" id="KW-1185">Reference proteome</keyword>
<dbReference type="Gene3D" id="2.40.50.40">
    <property type="match status" value="1"/>
</dbReference>
<reference evidence="4 5" key="1">
    <citation type="journal article" date="2023" name="bioRxiv">
        <title>High-quality genome assemblies of four members of thePodospora anserinaspecies complex.</title>
        <authorList>
            <person name="Ament-Velasquez S.L."/>
            <person name="Vogan A.A."/>
            <person name="Wallerman O."/>
            <person name="Hartmann F."/>
            <person name="Gautier V."/>
            <person name="Silar P."/>
            <person name="Giraud T."/>
            <person name="Johannesson H."/>
        </authorList>
    </citation>
    <scope>NUCLEOTIDE SEQUENCE [LARGE SCALE GENOMIC DNA]</scope>
    <source>
        <strain evidence="4 5">CBS 112042</strain>
    </source>
</reference>
<feature type="region of interest" description="Disordered" evidence="2">
    <location>
        <begin position="356"/>
        <end position="457"/>
    </location>
</feature>
<evidence type="ECO:0000313" key="5">
    <source>
        <dbReference type="Proteomes" id="UP001322138"/>
    </source>
</evidence>
<proteinExistence type="predicted"/>
<dbReference type="SUPFAM" id="SSF54160">
    <property type="entry name" value="Chromo domain-like"/>
    <property type="match status" value="1"/>
</dbReference>
<dbReference type="RefSeq" id="XP_062736960.1">
    <property type="nucleotide sequence ID" value="XM_062873874.1"/>
</dbReference>
<feature type="compositionally biased region" description="Polar residues" evidence="2">
    <location>
        <begin position="155"/>
        <end position="164"/>
    </location>
</feature>
<feature type="compositionally biased region" description="Polar residues" evidence="2">
    <location>
        <begin position="414"/>
        <end position="437"/>
    </location>
</feature>
<sequence>MEEDESPTRRKAAIEIPLRSERKYVPGSGPALPQISLLPVHDSTGYIIDQFVLPTDQDMKPDSRRLLHYHIGFTDLPAAKLLVPCHKVLDYISPRELEEWEFRNFERLDAQRKTAELALKEKKMAKKKAAKAAAIAEGKRPVGRPPKTKPRDSRSPASTTQASEALTMVEQVAGPSLSTAKKRKLSMALEREDTVSDVESDEAAIQRQLHPDFVNDQKWQLRNAEEGQWAGKSEAEPIGQSGLPSFETSGAETSQASSLAPSRRGVLPPLSQPLPPGRKETPIPPPNLNQHSLPSKAKTGVTAIPRPKQTPIPPPIPGQASGLSTKPKHKPATPAQTCPAIPGNIHPAFAAAFGARTEAKVGSRNGAADPKTPKSTPAKSHGTQQSKTSTPARRAEPLKIAQWTPVAVSRGRFSRTTPGSSSTASVSQDQMQETGSQKSEKKAPKPRKRTAPASQEEVYDVKQLLDDRWITEKGKKTHKYLVLWAGQWPEGQNPTWEPADNIEDKELIRQYHEKKALGIVRPPPKKMQKTLRSYILTGKQYSSVAEAFEDGLDVVEPSDHQGKDEQEDADMDKEEFLKVVDNLHPQYAKSLSFHVKKEKEGGGASGKVVDASFSTFDASLARYQQSFKGAPRGAF</sequence>
<feature type="compositionally biased region" description="Pro residues" evidence="2">
    <location>
        <begin position="308"/>
        <end position="317"/>
    </location>
</feature>
<feature type="compositionally biased region" description="Polar residues" evidence="2">
    <location>
        <begin position="373"/>
        <end position="391"/>
    </location>
</feature>
<accession>A0ABR0FXQ8</accession>
<feature type="region of interest" description="Disordered" evidence="2">
    <location>
        <begin position="132"/>
        <end position="185"/>
    </location>
</feature>
<dbReference type="InterPro" id="IPR016197">
    <property type="entry name" value="Chromo-like_dom_sf"/>
</dbReference>
<feature type="domain" description="Chromo" evidence="3">
    <location>
        <begin position="459"/>
        <end position="515"/>
    </location>
</feature>
<dbReference type="Pfam" id="PF00385">
    <property type="entry name" value="Chromo"/>
    <property type="match status" value="1"/>
</dbReference>
<protein>
    <recommendedName>
        <fullName evidence="3">Chromo domain-containing protein</fullName>
    </recommendedName>
</protein>
<comment type="caution">
    <text evidence="4">The sequence shown here is derived from an EMBL/GenBank/DDBJ whole genome shotgun (WGS) entry which is preliminary data.</text>
</comment>
<evidence type="ECO:0000313" key="4">
    <source>
        <dbReference type="EMBL" id="KAK4647984.1"/>
    </source>
</evidence>
<feature type="compositionally biased region" description="Pro residues" evidence="2">
    <location>
        <begin position="270"/>
        <end position="287"/>
    </location>
</feature>